<evidence type="ECO:0000313" key="1">
    <source>
        <dbReference type="EMBL" id="KAH3863664.1"/>
    </source>
</evidence>
<protein>
    <submittedName>
        <fullName evidence="1">Uncharacterized protein</fullName>
    </submittedName>
</protein>
<reference evidence="1" key="1">
    <citation type="journal article" date="2019" name="bioRxiv">
        <title>The Genome of the Zebra Mussel, Dreissena polymorpha: A Resource for Invasive Species Research.</title>
        <authorList>
            <person name="McCartney M.A."/>
            <person name="Auch B."/>
            <person name="Kono T."/>
            <person name="Mallez S."/>
            <person name="Zhang Y."/>
            <person name="Obille A."/>
            <person name="Becker A."/>
            <person name="Abrahante J.E."/>
            <person name="Garbe J."/>
            <person name="Badalamenti J.P."/>
            <person name="Herman A."/>
            <person name="Mangelson H."/>
            <person name="Liachko I."/>
            <person name="Sullivan S."/>
            <person name="Sone E.D."/>
            <person name="Koren S."/>
            <person name="Silverstein K.A.T."/>
            <person name="Beckman K.B."/>
            <person name="Gohl D.M."/>
        </authorList>
    </citation>
    <scope>NUCLEOTIDE SEQUENCE</scope>
    <source>
        <strain evidence="1">Duluth1</strain>
        <tissue evidence="1">Whole animal</tissue>
    </source>
</reference>
<reference evidence="1" key="2">
    <citation type="submission" date="2020-11" db="EMBL/GenBank/DDBJ databases">
        <authorList>
            <person name="McCartney M.A."/>
            <person name="Auch B."/>
            <person name="Kono T."/>
            <person name="Mallez S."/>
            <person name="Becker A."/>
            <person name="Gohl D.M."/>
            <person name="Silverstein K.A.T."/>
            <person name="Koren S."/>
            <person name="Bechman K.B."/>
            <person name="Herman A."/>
            <person name="Abrahante J.E."/>
            <person name="Garbe J."/>
        </authorList>
    </citation>
    <scope>NUCLEOTIDE SEQUENCE</scope>
    <source>
        <strain evidence="1">Duluth1</strain>
        <tissue evidence="1">Whole animal</tissue>
    </source>
</reference>
<accession>A0A9D4LTU1</accession>
<evidence type="ECO:0000313" key="2">
    <source>
        <dbReference type="Proteomes" id="UP000828390"/>
    </source>
</evidence>
<name>A0A9D4LTU1_DREPO</name>
<dbReference type="AlphaFoldDB" id="A0A9D4LTU1"/>
<comment type="caution">
    <text evidence="1">The sequence shown here is derived from an EMBL/GenBank/DDBJ whole genome shotgun (WGS) entry which is preliminary data.</text>
</comment>
<proteinExistence type="predicted"/>
<organism evidence="1 2">
    <name type="scientific">Dreissena polymorpha</name>
    <name type="common">Zebra mussel</name>
    <name type="synonym">Mytilus polymorpha</name>
    <dbReference type="NCBI Taxonomy" id="45954"/>
    <lineage>
        <taxon>Eukaryota</taxon>
        <taxon>Metazoa</taxon>
        <taxon>Spiralia</taxon>
        <taxon>Lophotrochozoa</taxon>
        <taxon>Mollusca</taxon>
        <taxon>Bivalvia</taxon>
        <taxon>Autobranchia</taxon>
        <taxon>Heteroconchia</taxon>
        <taxon>Euheterodonta</taxon>
        <taxon>Imparidentia</taxon>
        <taxon>Neoheterodontei</taxon>
        <taxon>Myida</taxon>
        <taxon>Dreissenoidea</taxon>
        <taxon>Dreissenidae</taxon>
        <taxon>Dreissena</taxon>
    </lineage>
</organism>
<gene>
    <name evidence="1" type="ORF">DPMN_026653</name>
</gene>
<sequence length="51" mass="5973">MRPRNLDDFIANSVAPDQTGIEIPWPKRHKTQFLITWFLKCDLNVSKDNCV</sequence>
<keyword evidence="2" id="KW-1185">Reference proteome</keyword>
<dbReference type="EMBL" id="JAIWYP010000002">
    <property type="protein sequence ID" value="KAH3863664.1"/>
    <property type="molecule type" value="Genomic_DNA"/>
</dbReference>
<dbReference type="Proteomes" id="UP000828390">
    <property type="component" value="Unassembled WGS sequence"/>
</dbReference>